<dbReference type="Proteomes" id="UP000770661">
    <property type="component" value="Unassembled WGS sequence"/>
</dbReference>
<name>A0A8J5CMJ3_CHIOP</name>
<protein>
    <submittedName>
        <fullName evidence="1">Uncharacterized protein</fullName>
    </submittedName>
</protein>
<evidence type="ECO:0000313" key="2">
    <source>
        <dbReference type="Proteomes" id="UP000770661"/>
    </source>
</evidence>
<accession>A0A8J5CMJ3</accession>
<proteinExistence type="predicted"/>
<reference evidence="1" key="1">
    <citation type="submission" date="2020-07" db="EMBL/GenBank/DDBJ databases">
        <title>The High-quality genome of the commercially important snow crab, Chionoecetes opilio.</title>
        <authorList>
            <person name="Jeong J.-H."/>
            <person name="Ryu S."/>
        </authorList>
    </citation>
    <scope>NUCLEOTIDE SEQUENCE</scope>
    <source>
        <strain evidence="1">MADBK_172401_WGS</strain>
        <tissue evidence="1">Digestive gland</tissue>
    </source>
</reference>
<sequence>MLLWSRYHAEPFLRDQITHSLAFYYQDKVLMRLFKLHKLSEMPLGAEVPKLVLPIGNLREPIWISLREKSRSPCRIRKLVTKIPLTDCYTAQDEDGQLRLCNGLPQSIRCDCSGTPTPSTKNDDLIDIQSIGSSNLLKTPGNSVDPALQGAQLTIQAAKTTFQPKPRLHTLGPRGVTAKYANPKCQASPPSWSDPAPTTRKALRRFRYGGLLPEISVPNFGPLSRDRPSHPAH</sequence>
<comment type="caution">
    <text evidence="1">The sequence shown here is derived from an EMBL/GenBank/DDBJ whole genome shotgun (WGS) entry which is preliminary data.</text>
</comment>
<dbReference type="AlphaFoldDB" id="A0A8J5CMJ3"/>
<evidence type="ECO:0000313" key="1">
    <source>
        <dbReference type="EMBL" id="KAG0725958.1"/>
    </source>
</evidence>
<dbReference type="EMBL" id="JACEEZ010005018">
    <property type="protein sequence ID" value="KAG0725958.1"/>
    <property type="molecule type" value="Genomic_DNA"/>
</dbReference>
<organism evidence="1 2">
    <name type="scientific">Chionoecetes opilio</name>
    <name type="common">Atlantic snow crab</name>
    <name type="synonym">Cancer opilio</name>
    <dbReference type="NCBI Taxonomy" id="41210"/>
    <lineage>
        <taxon>Eukaryota</taxon>
        <taxon>Metazoa</taxon>
        <taxon>Ecdysozoa</taxon>
        <taxon>Arthropoda</taxon>
        <taxon>Crustacea</taxon>
        <taxon>Multicrustacea</taxon>
        <taxon>Malacostraca</taxon>
        <taxon>Eumalacostraca</taxon>
        <taxon>Eucarida</taxon>
        <taxon>Decapoda</taxon>
        <taxon>Pleocyemata</taxon>
        <taxon>Brachyura</taxon>
        <taxon>Eubrachyura</taxon>
        <taxon>Majoidea</taxon>
        <taxon>Majidae</taxon>
        <taxon>Chionoecetes</taxon>
    </lineage>
</organism>
<keyword evidence="2" id="KW-1185">Reference proteome</keyword>
<gene>
    <name evidence="1" type="ORF">GWK47_037554</name>
</gene>